<dbReference type="GO" id="GO:0000981">
    <property type="term" value="F:DNA-binding transcription factor activity, RNA polymerase II-specific"/>
    <property type="evidence" value="ECO:0007669"/>
    <property type="project" value="TreeGrafter"/>
</dbReference>
<evidence type="ECO:0000313" key="7">
    <source>
        <dbReference type="EMBL" id="OJA15353.1"/>
    </source>
</evidence>
<evidence type="ECO:0000313" key="8">
    <source>
        <dbReference type="Proteomes" id="UP000183567"/>
    </source>
</evidence>
<dbReference type="GO" id="GO:0000978">
    <property type="term" value="F:RNA polymerase II cis-regulatory region sequence-specific DNA binding"/>
    <property type="evidence" value="ECO:0007669"/>
    <property type="project" value="TreeGrafter"/>
</dbReference>
<feature type="compositionally biased region" description="Acidic residues" evidence="5">
    <location>
        <begin position="168"/>
        <end position="177"/>
    </location>
</feature>
<dbReference type="EMBL" id="LVVM01003183">
    <property type="protein sequence ID" value="OJA15353.1"/>
    <property type="molecule type" value="Genomic_DNA"/>
</dbReference>
<protein>
    <recommendedName>
        <fullName evidence="6">C2H2-type domain-containing protein</fullName>
    </recommendedName>
</protein>
<dbReference type="Proteomes" id="UP000183567">
    <property type="component" value="Unassembled WGS sequence"/>
</dbReference>
<accession>A0A1J8QP92</accession>
<evidence type="ECO:0000256" key="2">
    <source>
        <dbReference type="ARBA" id="ARBA00022771"/>
    </source>
</evidence>
<evidence type="ECO:0000256" key="4">
    <source>
        <dbReference type="PROSITE-ProRule" id="PRU00042"/>
    </source>
</evidence>
<sequence>MTELDRMLHDDFPSSDSTEFWMAPDNTFAPYPGYSTMYDATILGYQSDFDTTSHSSSPSLFPSFSDHYAGARGREHAYAVDGSAPHLFSGGRFNRDPFGALGVMRVNRLPPQLIMEQPRTVHMSDVIVPNTPSPIMHQPRSDSLVSLSSPSILRAARRNIRGIRTTDDGESEVDSEGDSYCPSEASGPHADHLSAVPTPSPVRRRRRQDINLPIPVPNLTKKSRGRKVPTSSGEPVFALSKDKSKKGARTYTCHVDGCGKCFVRSEHLKRHIRSIHTNDKPWVCSVWGCERSFSRRDNLNQHMRIHKSPSD</sequence>
<keyword evidence="1" id="KW-0479">Metal-binding</keyword>
<dbReference type="PANTHER" id="PTHR23235:SF120">
    <property type="entry name" value="KRUPPEL-LIKE FACTOR 15"/>
    <property type="match status" value="1"/>
</dbReference>
<gene>
    <name evidence="7" type="ORF">AZE42_09050</name>
</gene>
<feature type="region of interest" description="Disordered" evidence="5">
    <location>
        <begin position="164"/>
        <end position="237"/>
    </location>
</feature>
<dbReference type="Gene3D" id="3.30.160.60">
    <property type="entry name" value="Classic Zinc Finger"/>
    <property type="match status" value="2"/>
</dbReference>
<dbReference type="SUPFAM" id="SSF57667">
    <property type="entry name" value="beta-beta-alpha zinc fingers"/>
    <property type="match status" value="1"/>
</dbReference>
<proteinExistence type="predicted"/>
<dbReference type="PROSITE" id="PS50157">
    <property type="entry name" value="ZINC_FINGER_C2H2_2"/>
    <property type="match status" value="2"/>
</dbReference>
<dbReference type="OrthoDB" id="6365676at2759"/>
<dbReference type="Pfam" id="PF00096">
    <property type="entry name" value="zf-C2H2"/>
    <property type="match status" value="2"/>
</dbReference>
<organism evidence="7 8">
    <name type="scientific">Rhizopogon vesiculosus</name>
    <dbReference type="NCBI Taxonomy" id="180088"/>
    <lineage>
        <taxon>Eukaryota</taxon>
        <taxon>Fungi</taxon>
        <taxon>Dikarya</taxon>
        <taxon>Basidiomycota</taxon>
        <taxon>Agaricomycotina</taxon>
        <taxon>Agaricomycetes</taxon>
        <taxon>Agaricomycetidae</taxon>
        <taxon>Boletales</taxon>
        <taxon>Suillineae</taxon>
        <taxon>Rhizopogonaceae</taxon>
        <taxon>Rhizopogon</taxon>
    </lineage>
</organism>
<evidence type="ECO:0000259" key="6">
    <source>
        <dbReference type="PROSITE" id="PS50157"/>
    </source>
</evidence>
<dbReference type="FunFam" id="3.30.160.60:FF:002343">
    <property type="entry name" value="Zinc finger protein 33A"/>
    <property type="match status" value="1"/>
</dbReference>
<comment type="caution">
    <text evidence="7">The sequence shown here is derived from an EMBL/GenBank/DDBJ whole genome shotgun (WGS) entry which is preliminary data.</text>
</comment>
<dbReference type="AlphaFoldDB" id="A0A1J8QP92"/>
<keyword evidence="8" id="KW-1185">Reference proteome</keyword>
<keyword evidence="2 4" id="KW-0863">Zinc-finger</keyword>
<name>A0A1J8QP92_9AGAM</name>
<dbReference type="SMART" id="SM00355">
    <property type="entry name" value="ZnF_C2H2"/>
    <property type="match status" value="2"/>
</dbReference>
<dbReference type="STRING" id="180088.A0A1J8QP92"/>
<feature type="domain" description="C2H2-type" evidence="6">
    <location>
        <begin position="282"/>
        <end position="311"/>
    </location>
</feature>
<keyword evidence="3" id="KW-0862">Zinc</keyword>
<dbReference type="GO" id="GO:0008270">
    <property type="term" value="F:zinc ion binding"/>
    <property type="evidence" value="ECO:0007669"/>
    <property type="project" value="UniProtKB-KW"/>
</dbReference>
<evidence type="ECO:0000256" key="3">
    <source>
        <dbReference type="ARBA" id="ARBA00022833"/>
    </source>
</evidence>
<dbReference type="InterPro" id="IPR013087">
    <property type="entry name" value="Znf_C2H2_type"/>
</dbReference>
<evidence type="ECO:0000256" key="5">
    <source>
        <dbReference type="SAM" id="MobiDB-lite"/>
    </source>
</evidence>
<feature type="domain" description="C2H2-type" evidence="6">
    <location>
        <begin position="251"/>
        <end position="281"/>
    </location>
</feature>
<dbReference type="InterPro" id="IPR036236">
    <property type="entry name" value="Znf_C2H2_sf"/>
</dbReference>
<dbReference type="PROSITE" id="PS00028">
    <property type="entry name" value="ZINC_FINGER_C2H2_1"/>
    <property type="match status" value="2"/>
</dbReference>
<reference evidence="7 8" key="1">
    <citation type="submission" date="2016-03" db="EMBL/GenBank/DDBJ databases">
        <title>Comparative genomics of the ectomycorrhizal sister species Rhizopogon vinicolor and Rhizopogon vesiculosus (Basidiomycota: Boletales) reveals a divergence of the mating type B locus.</title>
        <authorList>
            <person name="Mujic A.B."/>
            <person name="Kuo A."/>
            <person name="Tritt A."/>
            <person name="Lipzen A."/>
            <person name="Chen C."/>
            <person name="Johnson J."/>
            <person name="Sharma A."/>
            <person name="Barry K."/>
            <person name="Grigoriev I.V."/>
            <person name="Spatafora J.W."/>
        </authorList>
    </citation>
    <scope>NUCLEOTIDE SEQUENCE [LARGE SCALE GENOMIC DNA]</scope>
    <source>
        <strain evidence="7 8">AM-OR11-056</strain>
    </source>
</reference>
<evidence type="ECO:0000256" key="1">
    <source>
        <dbReference type="ARBA" id="ARBA00022723"/>
    </source>
</evidence>
<dbReference type="PANTHER" id="PTHR23235">
    <property type="entry name" value="KRUEPPEL-LIKE TRANSCRIPTION FACTOR"/>
    <property type="match status" value="1"/>
</dbReference>